<feature type="region of interest" description="Disordered" evidence="1">
    <location>
        <begin position="194"/>
        <end position="215"/>
    </location>
</feature>
<accession>A0AB39SPQ0</accession>
<dbReference type="SUPFAM" id="SSF46785">
    <property type="entry name" value="Winged helix' DNA-binding domain"/>
    <property type="match status" value="1"/>
</dbReference>
<dbReference type="InterPro" id="IPR052509">
    <property type="entry name" value="Metal_resp_DNA-bind_regulator"/>
</dbReference>
<dbReference type="InterPro" id="IPR036390">
    <property type="entry name" value="WH_DNA-bd_sf"/>
</dbReference>
<evidence type="ECO:0000259" key="2">
    <source>
        <dbReference type="Pfam" id="PF03551"/>
    </source>
</evidence>
<reference evidence="3" key="1">
    <citation type="submission" date="2024-07" db="EMBL/GenBank/DDBJ databases">
        <authorList>
            <person name="Yu S.T."/>
        </authorList>
    </citation>
    <scope>NUCLEOTIDE SEQUENCE</scope>
    <source>
        <strain evidence="3">R44</strain>
    </source>
</reference>
<gene>
    <name evidence="3" type="ORF">AB5J54_00315</name>
</gene>
<dbReference type="EMBL" id="CP163444">
    <property type="protein sequence ID" value="XDQ69084.1"/>
    <property type="molecule type" value="Genomic_DNA"/>
</dbReference>
<feature type="compositionally biased region" description="Basic and acidic residues" evidence="1">
    <location>
        <begin position="206"/>
        <end position="215"/>
    </location>
</feature>
<protein>
    <submittedName>
        <fullName evidence="3">PadR family transcriptional regulator</fullName>
    </submittedName>
</protein>
<proteinExistence type="predicted"/>
<dbReference type="InterPro" id="IPR005149">
    <property type="entry name" value="Tscrpt_reg_PadR_N"/>
</dbReference>
<dbReference type="Gene3D" id="1.10.10.10">
    <property type="entry name" value="Winged helix-like DNA-binding domain superfamily/Winged helix DNA-binding domain"/>
    <property type="match status" value="1"/>
</dbReference>
<dbReference type="Pfam" id="PF03551">
    <property type="entry name" value="PadR"/>
    <property type="match status" value="1"/>
</dbReference>
<sequence>MKRRKVSNLLGLAVLSSLMERPMHPYEVASVLRARGKEADMEIKIGSLYTVVGNLARHGFIEVAESGREGALPERTVYRITDAGREELLDWVRELISTPQAEPRRFKAGLSVFAVVGPDQAAALLRERLAALEQGTEALRAAAAEHAAFVPRLFLVEDEYEIAMREAEQAWVRALLEELTSGSFPGLAEWRAWETTGQAPAATPGPKDRGAPPAN</sequence>
<dbReference type="RefSeq" id="WP_369141827.1">
    <property type="nucleotide sequence ID" value="NZ_CP163444.1"/>
</dbReference>
<dbReference type="PANTHER" id="PTHR33169">
    <property type="entry name" value="PADR-FAMILY TRANSCRIPTIONAL REGULATOR"/>
    <property type="match status" value="1"/>
</dbReference>
<dbReference type="PANTHER" id="PTHR33169:SF14">
    <property type="entry name" value="TRANSCRIPTIONAL REGULATOR RV3488"/>
    <property type="match status" value="1"/>
</dbReference>
<evidence type="ECO:0000313" key="3">
    <source>
        <dbReference type="EMBL" id="XDQ69084.1"/>
    </source>
</evidence>
<name>A0AB39SPQ0_9ACTN</name>
<dbReference type="InterPro" id="IPR036388">
    <property type="entry name" value="WH-like_DNA-bd_sf"/>
</dbReference>
<dbReference type="AlphaFoldDB" id="A0AB39SPQ0"/>
<organism evidence="3">
    <name type="scientific">Streptomyces sp. R44</name>
    <dbReference type="NCBI Taxonomy" id="3238633"/>
    <lineage>
        <taxon>Bacteria</taxon>
        <taxon>Bacillati</taxon>
        <taxon>Actinomycetota</taxon>
        <taxon>Actinomycetes</taxon>
        <taxon>Kitasatosporales</taxon>
        <taxon>Streptomycetaceae</taxon>
        <taxon>Streptomyces</taxon>
    </lineage>
</organism>
<feature type="domain" description="Transcription regulator PadR N-terminal" evidence="2">
    <location>
        <begin position="14"/>
        <end position="88"/>
    </location>
</feature>
<evidence type="ECO:0000256" key="1">
    <source>
        <dbReference type="SAM" id="MobiDB-lite"/>
    </source>
</evidence>